<dbReference type="EMBL" id="JEMB01001892">
    <property type="protein sequence ID" value="KYF84591.1"/>
    <property type="molecule type" value="Genomic_DNA"/>
</dbReference>
<feature type="compositionally biased region" description="Low complexity" evidence="1">
    <location>
        <begin position="72"/>
        <end position="92"/>
    </location>
</feature>
<feature type="region of interest" description="Disordered" evidence="1">
    <location>
        <begin position="265"/>
        <end position="454"/>
    </location>
</feature>
<proteinExistence type="predicted"/>
<feature type="chain" id="PRO_5007568425" description="Secreted protein" evidence="2">
    <location>
        <begin position="33"/>
        <end position="616"/>
    </location>
</feature>
<keyword evidence="2" id="KW-0732">Signal</keyword>
<name>A0A150RWM9_SORCE</name>
<feature type="signal peptide" evidence="2">
    <location>
        <begin position="1"/>
        <end position="32"/>
    </location>
</feature>
<feature type="compositionally biased region" description="Low complexity" evidence="1">
    <location>
        <begin position="297"/>
        <end position="424"/>
    </location>
</feature>
<protein>
    <recommendedName>
        <fullName evidence="5">Secreted protein</fullName>
    </recommendedName>
</protein>
<feature type="region of interest" description="Disordered" evidence="1">
    <location>
        <begin position="222"/>
        <end position="243"/>
    </location>
</feature>
<accession>A0A150RWM9</accession>
<evidence type="ECO:0000256" key="1">
    <source>
        <dbReference type="SAM" id="MobiDB-lite"/>
    </source>
</evidence>
<feature type="compositionally biased region" description="Low complexity" evidence="1">
    <location>
        <begin position="39"/>
        <end position="62"/>
    </location>
</feature>
<organism evidence="3 4">
    <name type="scientific">Sorangium cellulosum</name>
    <name type="common">Polyangium cellulosum</name>
    <dbReference type="NCBI Taxonomy" id="56"/>
    <lineage>
        <taxon>Bacteria</taxon>
        <taxon>Pseudomonadati</taxon>
        <taxon>Myxococcota</taxon>
        <taxon>Polyangia</taxon>
        <taxon>Polyangiales</taxon>
        <taxon>Polyangiaceae</taxon>
        <taxon>Sorangium</taxon>
    </lineage>
</organism>
<feature type="region of interest" description="Disordered" evidence="1">
    <location>
        <begin position="29"/>
        <end position="111"/>
    </location>
</feature>
<evidence type="ECO:0000256" key="2">
    <source>
        <dbReference type="SAM" id="SignalP"/>
    </source>
</evidence>
<evidence type="ECO:0000313" key="3">
    <source>
        <dbReference type="EMBL" id="KYF84591.1"/>
    </source>
</evidence>
<feature type="region of interest" description="Disordered" evidence="1">
    <location>
        <begin position="597"/>
        <end position="616"/>
    </location>
</feature>
<dbReference type="AlphaFoldDB" id="A0A150RWM9"/>
<gene>
    <name evidence="3" type="ORF">BE17_46570</name>
</gene>
<reference evidence="3 4" key="1">
    <citation type="submission" date="2014-02" db="EMBL/GenBank/DDBJ databases">
        <title>The small core and large imbalanced accessory genome model reveals a collaborative survival strategy of Sorangium cellulosum strains in nature.</title>
        <authorList>
            <person name="Han K."/>
            <person name="Peng R."/>
            <person name="Blom J."/>
            <person name="Li Y.-Z."/>
        </authorList>
    </citation>
    <scope>NUCLEOTIDE SEQUENCE [LARGE SCALE GENOMIC DNA]</scope>
    <source>
        <strain evidence="3 4">So0011-07</strain>
    </source>
</reference>
<sequence>MRTRLVRIASLFTSAASIAAAALGLASSPAFAEEKSSPAQQAEKPGSAAAAEKPKAGAASPSTGASVAVPGASAPKANASAPKAATAGVPKASAKKKEPAPPPPPPAPARVWLIAPSPQGPWTLRIDNAGERPMRIPADVRLLRLEIDTLNKRTKKTVRCAAPAGLKPSGFPERRALLLPPGQSYMEHFDPRLLCFGKDEAALAGGSVVRAWYGWGPPPKWSRKAPAPPFAAESTDDPPAFAPATGLAAPTLVLSYGLPARKEFAGDEAGGAEPPAGDRPAQPSADMTAQPSDDKAAQPPADKAAQPPADKAAQPPADKAAQPPADKAAQPPADKAAQPPADKAAQPPADKAAQPPADKAAQPPADKAAQPPADKAAQPPADKAAQPPADKAAQPPADKAAQPPADKAAQPPADKAAQPPADKAAGAEPGQAASSGERRGAGSSGEPIVDANAPRLELRSEPWSDAASPRSIVVRVTARNAGKRPMTVAIRPRMLEFHVAGPNGTTVCEAAPPTDAIPRDMYRTLKAGASVDVSLLLREVCPADTFAREGLYEVTATLHANEPGTGLDLDAYTATVTAPNATLLRVKSAPEPFYAAAPRAVQTPKPEAEQEGDSAD</sequence>
<dbReference type="Proteomes" id="UP000075635">
    <property type="component" value="Unassembled WGS sequence"/>
</dbReference>
<comment type="caution">
    <text evidence="3">The sequence shown here is derived from an EMBL/GenBank/DDBJ whole genome shotgun (WGS) entry which is preliminary data.</text>
</comment>
<evidence type="ECO:0000313" key="4">
    <source>
        <dbReference type="Proteomes" id="UP000075635"/>
    </source>
</evidence>
<evidence type="ECO:0008006" key="5">
    <source>
        <dbReference type="Google" id="ProtNLM"/>
    </source>
</evidence>